<reference evidence="10" key="1">
    <citation type="journal article" date="2012" name="Proc. Natl. Acad. Sci. U.S.A.">
        <title>Genome sequence of the button mushroom Agaricus bisporus reveals mechanisms governing adaptation to a humic-rich ecological niche.</title>
        <authorList>
            <person name="Morin E."/>
            <person name="Kohler A."/>
            <person name="Baker A.R."/>
            <person name="Foulongne-Oriol M."/>
            <person name="Lombard V."/>
            <person name="Nagy L.G."/>
            <person name="Ohm R.A."/>
            <person name="Patyshakuliyeva A."/>
            <person name="Brun A."/>
            <person name="Aerts A.L."/>
            <person name="Bailey A.M."/>
            <person name="Billette C."/>
            <person name="Coutinho P.M."/>
            <person name="Deakin G."/>
            <person name="Doddapaneni H."/>
            <person name="Floudas D."/>
            <person name="Grimwood J."/>
            <person name="Hilden K."/>
            <person name="Kuees U."/>
            <person name="LaButti K.M."/>
            <person name="Lapidus A."/>
            <person name="Lindquist E.A."/>
            <person name="Lucas S.M."/>
            <person name="Murat C."/>
            <person name="Riley R.W."/>
            <person name="Salamov A.A."/>
            <person name="Schmutz J."/>
            <person name="Subramanian V."/>
            <person name="Woesten H.A.B."/>
            <person name="Xu J."/>
            <person name="Eastwood D.C."/>
            <person name="Foster G.D."/>
            <person name="Sonnenberg A.S."/>
            <person name="Cullen D."/>
            <person name="de Vries R.P."/>
            <person name="Lundell T."/>
            <person name="Hibbett D.S."/>
            <person name="Henrissat B."/>
            <person name="Burton K.S."/>
            <person name="Kerrigan R.W."/>
            <person name="Challen M.P."/>
            <person name="Grigoriev I.V."/>
            <person name="Martin F."/>
        </authorList>
    </citation>
    <scope>NUCLEOTIDE SEQUENCE [LARGE SCALE GENOMIC DNA]</scope>
    <source>
        <strain evidence="10">JB137-S8 / ATCC MYA-4627 / FGSC 10392</strain>
    </source>
</reference>
<evidence type="ECO:0000313" key="10">
    <source>
        <dbReference type="Proteomes" id="UP000008493"/>
    </source>
</evidence>
<dbReference type="GO" id="GO:0007166">
    <property type="term" value="P:cell surface receptor signaling pathway"/>
    <property type="evidence" value="ECO:0007669"/>
    <property type="project" value="InterPro"/>
</dbReference>
<dbReference type="STRING" id="597362.K5VQD1"/>
<dbReference type="InterPro" id="IPR008271">
    <property type="entry name" value="Ser/Thr_kinase_AS"/>
</dbReference>
<dbReference type="SUPFAM" id="SSF56112">
    <property type="entry name" value="Protein kinase-like (PK-like)"/>
    <property type="match status" value="1"/>
</dbReference>
<dbReference type="CDD" id="cd21037">
    <property type="entry name" value="MLKL_NTD"/>
    <property type="match status" value="1"/>
</dbReference>
<dbReference type="OrthoDB" id="1668230at2759"/>
<dbReference type="HOGENOM" id="CLU_001450_0_0_1"/>
<dbReference type="KEGG" id="abp:AGABI1DRAFT63064"/>
<dbReference type="InterPro" id="IPR036537">
    <property type="entry name" value="Adaptor_Cbl_N_dom_sf"/>
</dbReference>
<keyword evidence="2" id="KW-0808">Transferase</keyword>
<keyword evidence="10" id="KW-1185">Reference proteome</keyword>
<dbReference type="SMART" id="SM00220">
    <property type="entry name" value="S_TKc"/>
    <property type="match status" value="1"/>
</dbReference>
<keyword evidence="3 6" id="KW-0547">Nucleotide-binding</keyword>
<dbReference type="InParanoid" id="K5VQD1"/>
<dbReference type="Proteomes" id="UP000008493">
    <property type="component" value="Unassembled WGS sequence"/>
</dbReference>
<dbReference type="RefSeq" id="XP_007332710.1">
    <property type="nucleotide sequence ID" value="XM_007332648.1"/>
</dbReference>
<dbReference type="PROSITE" id="PS50011">
    <property type="entry name" value="PROTEIN_KINASE_DOM"/>
    <property type="match status" value="1"/>
</dbReference>
<dbReference type="PROSITE" id="PS00107">
    <property type="entry name" value="PROTEIN_KINASE_ATP"/>
    <property type="match status" value="1"/>
</dbReference>
<keyword evidence="1" id="KW-0723">Serine/threonine-protein kinase</keyword>
<evidence type="ECO:0000256" key="1">
    <source>
        <dbReference type="ARBA" id="ARBA00022527"/>
    </source>
</evidence>
<evidence type="ECO:0000256" key="4">
    <source>
        <dbReference type="ARBA" id="ARBA00022777"/>
    </source>
</evidence>
<dbReference type="PRINTS" id="PR00109">
    <property type="entry name" value="TYRKINASE"/>
</dbReference>
<name>K5VQD1_AGABU</name>
<dbReference type="Gene3D" id="1.10.510.10">
    <property type="entry name" value="Transferase(Phosphotransferase) domain 1"/>
    <property type="match status" value="1"/>
</dbReference>
<evidence type="ECO:0000256" key="5">
    <source>
        <dbReference type="ARBA" id="ARBA00022840"/>
    </source>
</evidence>
<dbReference type="PANTHER" id="PTHR44329:SF288">
    <property type="entry name" value="MITOGEN-ACTIVATED PROTEIN KINASE KINASE KINASE 20"/>
    <property type="match status" value="1"/>
</dbReference>
<dbReference type="InterPro" id="IPR017441">
    <property type="entry name" value="Protein_kinase_ATP_BS"/>
</dbReference>
<feature type="binding site" evidence="6">
    <location>
        <position position="365"/>
    </location>
    <ligand>
        <name>ATP</name>
        <dbReference type="ChEBI" id="CHEBI:30616"/>
    </ligand>
</feature>
<feature type="compositionally biased region" description="Low complexity" evidence="7">
    <location>
        <begin position="653"/>
        <end position="664"/>
    </location>
</feature>
<dbReference type="Gene3D" id="3.30.200.20">
    <property type="entry name" value="Phosphorylase Kinase, domain 1"/>
    <property type="match status" value="1"/>
</dbReference>
<feature type="region of interest" description="Disordered" evidence="7">
    <location>
        <begin position="196"/>
        <end position="219"/>
    </location>
</feature>
<dbReference type="OMA" id="RCACIVI"/>
<dbReference type="Gene3D" id="1.20.930.20">
    <property type="entry name" value="Adaptor protein Cbl, N-terminal domain"/>
    <property type="match status" value="1"/>
</dbReference>
<dbReference type="InterPro" id="IPR011009">
    <property type="entry name" value="Kinase-like_dom_sf"/>
</dbReference>
<dbReference type="EMBL" id="JH971401">
    <property type="protein sequence ID" value="EKM76664.1"/>
    <property type="molecule type" value="Genomic_DNA"/>
</dbReference>
<dbReference type="InterPro" id="IPR059179">
    <property type="entry name" value="MLKL-like_MCAfunc"/>
</dbReference>
<dbReference type="InterPro" id="IPR051681">
    <property type="entry name" value="Ser/Thr_Kinases-Pseudokinases"/>
</dbReference>
<evidence type="ECO:0000259" key="8">
    <source>
        <dbReference type="PROSITE" id="PS50011"/>
    </source>
</evidence>
<dbReference type="PROSITE" id="PS00108">
    <property type="entry name" value="PROTEIN_KINASE_ST"/>
    <property type="match status" value="1"/>
</dbReference>
<keyword evidence="4" id="KW-0418">Kinase</keyword>
<evidence type="ECO:0000313" key="9">
    <source>
        <dbReference type="EMBL" id="EKM76664.1"/>
    </source>
</evidence>
<accession>K5VQD1</accession>
<keyword evidence="5 6" id="KW-0067">ATP-binding</keyword>
<evidence type="ECO:0000256" key="7">
    <source>
        <dbReference type="SAM" id="MobiDB-lite"/>
    </source>
</evidence>
<dbReference type="GeneID" id="18830431"/>
<sequence length="1011" mass="114023">MPVPDEQKENWEQTRNTVIRAAISVLGPAAVAAHKTLAASISSLEVVPVPGLVVAAKLLLYIWDAVQEVDTNRLAFLRLAERCACIVITLHQEMKDAGESIVQELSGALSRIEELFTSVQCLIDKEGHVPFLKRFLKRDETYNHIRSLNRQLDQELQILGPSIQIRTVKVIKEFTAGMDDRIESAIQRALQNSSYFQASPHTPGLTHTPRTPSILRPSPRRFSKPLEEIISVQDDKDRELDLNDLDQQMDHTLQLGNDMTMFKFLQVPREDILEAIKTMQRYLEKQRQQGARDSANVRTHDSRNILGCEFIEAGIDTLRRMSKSSSSLPSWTITRFEIDCGKVIGVGAFSDVYEGWWRGQTVAVKVLRDFNSSRLFVREVEIWKNLSHPNVIELYGASSASGSPPWFFVSPFAKHGDLTNHLRYLSMGREQRGLGLLPSFSSTSTHTLEKLRRDSFRPSRESDLNRFMLEIAMGMDYLHEHGVLHGDLKSANVLVDENYICLISDFGQSEIKAEHCRMTGVCDSRGTLRWQPPEVMEGLSDLTPKVDVYAFAITCVEILNMGQMPWSLMDDSSVQFVVLKENGRPSIPEQYHATALYELLQHCWHRDSDIRPSFSEVVLSLRKHRHSLAGIQETPPPCFLPRLPESESYPGITSPTTLSPSSSHPLDHQPQLKSRASFYNSSPGTRGFDDVPSPESTAVESPPESDREDPKIPSNDSCSTILSEDSALSEEFVKVDTGINQMSWEARNERRYRMHLTHHYHSTLNLALWQPVPVTIGAVGYMVRPTGSFVTLFNAITPCDSPDPRVANMPSIRGYGSISIGSHRHVTRNVAKRGLDAVVEFLSSGKREETIPHTSRRVSVQLRAGQKTAFIYTEATEYYWLQNLQAAKMWFKANVDRILDTYGVEHQLHREDLCLVVAVLQAPNYALFVGRKHPNGNVHFHTFPHKRSGKPWGVFTTDNKVSDEQEGPRYCDSTQQPLQCACKVSVHGDQPNALLLTRLRFPPDSDEPTSA</sequence>
<dbReference type="Pfam" id="PF07714">
    <property type="entry name" value="PK_Tyr_Ser-Thr"/>
    <property type="match status" value="1"/>
</dbReference>
<dbReference type="eggNOG" id="KOG0192">
    <property type="taxonomic scope" value="Eukaryota"/>
</dbReference>
<dbReference type="AlphaFoldDB" id="K5VQD1"/>
<dbReference type="GO" id="GO:0004674">
    <property type="term" value="F:protein serine/threonine kinase activity"/>
    <property type="evidence" value="ECO:0007669"/>
    <property type="project" value="UniProtKB-KW"/>
</dbReference>
<organism evidence="9 10">
    <name type="scientific">Agaricus bisporus var. burnettii (strain JB137-S8 / ATCC MYA-4627 / FGSC 10392)</name>
    <name type="common">White button mushroom</name>
    <dbReference type="NCBI Taxonomy" id="597362"/>
    <lineage>
        <taxon>Eukaryota</taxon>
        <taxon>Fungi</taxon>
        <taxon>Dikarya</taxon>
        <taxon>Basidiomycota</taxon>
        <taxon>Agaricomycotina</taxon>
        <taxon>Agaricomycetes</taxon>
        <taxon>Agaricomycetidae</taxon>
        <taxon>Agaricales</taxon>
        <taxon>Agaricineae</taxon>
        <taxon>Agaricaceae</taxon>
        <taxon>Agaricus</taxon>
    </lineage>
</organism>
<feature type="compositionally biased region" description="Polar residues" evidence="7">
    <location>
        <begin position="671"/>
        <end position="684"/>
    </location>
</feature>
<protein>
    <recommendedName>
        <fullName evidence="8">Protein kinase domain-containing protein</fullName>
    </recommendedName>
</protein>
<evidence type="ECO:0000256" key="2">
    <source>
        <dbReference type="ARBA" id="ARBA00022679"/>
    </source>
</evidence>
<dbReference type="GO" id="GO:0005524">
    <property type="term" value="F:ATP binding"/>
    <property type="evidence" value="ECO:0007669"/>
    <property type="project" value="UniProtKB-UniRule"/>
</dbReference>
<evidence type="ECO:0000256" key="6">
    <source>
        <dbReference type="PROSITE-ProRule" id="PRU10141"/>
    </source>
</evidence>
<dbReference type="InterPro" id="IPR000719">
    <property type="entry name" value="Prot_kinase_dom"/>
</dbReference>
<feature type="region of interest" description="Disordered" evidence="7">
    <location>
        <begin position="633"/>
        <end position="719"/>
    </location>
</feature>
<proteinExistence type="predicted"/>
<gene>
    <name evidence="9" type="ORF">AGABI1DRAFT_63064</name>
</gene>
<evidence type="ECO:0000256" key="3">
    <source>
        <dbReference type="ARBA" id="ARBA00022741"/>
    </source>
</evidence>
<feature type="domain" description="Protein kinase" evidence="8">
    <location>
        <begin position="338"/>
        <end position="629"/>
    </location>
</feature>
<dbReference type="PANTHER" id="PTHR44329">
    <property type="entry name" value="SERINE/THREONINE-PROTEIN KINASE TNNI3K-RELATED"/>
    <property type="match status" value="1"/>
</dbReference>
<dbReference type="InterPro" id="IPR001245">
    <property type="entry name" value="Ser-Thr/Tyr_kinase_cat_dom"/>
</dbReference>